<dbReference type="EC" id="2.7.7.3" evidence="9"/>
<dbReference type="InterPro" id="IPR004821">
    <property type="entry name" value="Cyt_trans-like"/>
</dbReference>
<keyword evidence="7 9" id="KW-0173">Coenzyme A biosynthesis</keyword>
<dbReference type="HAMAP" id="MF_00151">
    <property type="entry name" value="PPAT_bact"/>
    <property type="match status" value="1"/>
</dbReference>
<evidence type="ECO:0000256" key="6">
    <source>
        <dbReference type="ARBA" id="ARBA00022842"/>
    </source>
</evidence>
<accession>B2KYN8</accession>
<sequence>MHSYSQAKTPDDTDLDDQTGPLAPGPAQNGRRPGRDKTPTDPIMRPNSQVAGINNMTNKVIYPGTFDPITNGHTDLIGRAARLFDEVVVGVANSPSKRPLFDLAERVLLAQQVTAHLPNVKVVGFSGLLVDFAREQQANVLIRGLRAVSDFEYEFQLANMNRRLMPELESVFLTPAEENSFISSTLVKEVALHGGDIRQFVDPIVAKAIAAKQGK</sequence>
<organism evidence="12">
    <name type="scientific">Aeromonas hydrophila</name>
    <dbReference type="NCBI Taxonomy" id="644"/>
    <lineage>
        <taxon>Bacteria</taxon>
        <taxon>Pseudomonadati</taxon>
        <taxon>Pseudomonadota</taxon>
        <taxon>Gammaproteobacteria</taxon>
        <taxon>Aeromonadales</taxon>
        <taxon>Aeromonadaceae</taxon>
        <taxon>Aeromonas</taxon>
    </lineage>
</organism>
<comment type="subcellular location">
    <subcellularLocation>
        <location evidence="9">Cytoplasm</location>
    </subcellularLocation>
</comment>
<keyword evidence="1 9" id="KW-0963">Cytoplasm</keyword>
<keyword evidence="6 9" id="KW-0460">Magnesium</keyword>
<evidence type="ECO:0000256" key="5">
    <source>
        <dbReference type="ARBA" id="ARBA00022840"/>
    </source>
</evidence>
<feature type="binding site" evidence="9">
    <location>
        <begin position="179"/>
        <end position="185"/>
    </location>
    <ligand>
        <name>ATP</name>
        <dbReference type="ChEBI" id="CHEBI:30616"/>
    </ligand>
</feature>
<dbReference type="GO" id="GO:0005524">
    <property type="term" value="F:ATP binding"/>
    <property type="evidence" value="ECO:0007669"/>
    <property type="project" value="UniProtKB-KW"/>
</dbReference>
<dbReference type="InterPro" id="IPR001980">
    <property type="entry name" value="PPAT"/>
</dbReference>
<comment type="subunit">
    <text evidence="9">Homohexamer.</text>
</comment>
<feature type="binding site" evidence="9">
    <location>
        <position position="154"/>
    </location>
    <ligand>
        <name>ATP</name>
        <dbReference type="ChEBI" id="CHEBI:30616"/>
    </ligand>
</feature>
<feature type="domain" description="Cytidyltransferase-like" evidence="11">
    <location>
        <begin position="61"/>
        <end position="189"/>
    </location>
</feature>
<dbReference type="FunFam" id="3.40.50.620:FF:000012">
    <property type="entry name" value="Phosphopantetheine adenylyltransferase"/>
    <property type="match status" value="1"/>
</dbReference>
<proteinExistence type="inferred from homology"/>
<keyword evidence="5 9" id="KW-0067">ATP-binding</keyword>
<comment type="function">
    <text evidence="9">Reversibly transfers an adenylyl group from ATP to 4'-phosphopantetheine, yielding dephospho-CoA (dPCoA) and pyrophosphate.</text>
</comment>
<dbReference type="PRINTS" id="PR01020">
    <property type="entry name" value="LPSBIOSNTHSS"/>
</dbReference>
<evidence type="ECO:0000313" key="12">
    <source>
        <dbReference type="EMBL" id="ACA14484.1"/>
    </source>
</evidence>
<feature type="binding site" evidence="9">
    <location>
        <begin position="65"/>
        <end position="66"/>
    </location>
    <ligand>
        <name>ATP</name>
        <dbReference type="ChEBI" id="CHEBI:30616"/>
    </ligand>
</feature>
<evidence type="ECO:0000256" key="3">
    <source>
        <dbReference type="ARBA" id="ARBA00022695"/>
    </source>
</evidence>
<evidence type="ECO:0000256" key="2">
    <source>
        <dbReference type="ARBA" id="ARBA00022679"/>
    </source>
</evidence>
<dbReference type="PANTHER" id="PTHR21342">
    <property type="entry name" value="PHOSPHOPANTETHEINE ADENYLYLTRANSFERASE"/>
    <property type="match status" value="1"/>
</dbReference>
<evidence type="ECO:0000256" key="9">
    <source>
        <dbReference type="HAMAP-Rule" id="MF_00151"/>
    </source>
</evidence>
<feature type="binding site" evidence="9">
    <location>
        <begin position="144"/>
        <end position="146"/>
    </location>
    <ligand>
        <name>ATP</name>
        <dbReference type="ChEBI" id="CHEBI:30616"/>
    </ligand>
</feature>
<dbReference type="Gene3D" id="3.40.50.620">
    <property type="entry name" value="HUPs"/>
    <property type="match status" value="1"/>
</dbReference>
<dbReference type="GO" id="GO:0015937">
    <property type="term" value="P:coenzyme A biosynthetic process"/>
    <property type="evidence" value="ECO:0007669"/>
    <property type="project" value="UniProtKB-UniRule"/>
</dbReference>
<dbReference type="PANTHER" id="PTHR21342:SF1">
    <property type="entry name" value="PHOSPHOPANTETHEINE ADENYLYLTRANSFERASE"/>
    <property type="match status" value="1"/>
</dbReference>
<dbReference type="Pfam" id="PF01467">
    <property type="entry name" value="CTP_transf_like"/>
    <property type="match status" value="1"/>
</dbReference>
<feature type="binding site" evidence="9">
    <location>
        <position position="143"/>
    </location>
    <ligand>
        <name>substrate</name>
    </ligand>
</feature>
<protein>
    <recommendedName>
        <fullName evidence="9">Phosphopantetheine adenylyltransferase</fullName>
        <ecNumber evidence="9">2.7.7.3</ecNumber>
    </recommendedName>
    <alternativeName>
        <fullName evidence="9">Dephospho-CoA pyrophosphorylase</fullName>
    </alternativeName>
    <alternativeName>
        <fullName evidence="9">Pantetheine-phosphate adenylyltransferase</fullName>
        <shortName evidence="9">PPAT</shortName>
    </alternativeName>
</protein>
<comment type="pathway">
    <text evidence="9">Cofactor biosynthesis; coenzyme A biosynthesis; CoA from (R)-pantothenate: step 4/5.</text>
</comment>
<dbReference type="InterPro" id="IPR014729">
    <property type="entry name" value="Rossmann-like_a/b/a_fold"/>
</dbReference>
<dbReference type="AlphaFoldDB" id="B2KYN8"/>
<comment type="cofactor">
    <cofactor evidence="9">
        <name>Mg(2+)</name>
        <dbReference type="ChEBI" id="CHEBI:18420"/>
    </cofactor>
</comment>
<dbReference type="GO" id="GO:0005737">
    <property type="term" value="C:cytoplasm"/>
    <property type="evidence" value="ECO:0007669"/>
    <property type="project" value="UniProtKB-SubCell"/>
</dbReference>
<feature type="region of interest" description="Disordered" evidence="10">
    <location>
        <begin position="1"/>
        <end position="49"/>
    </location>
</feature>
<dbReference type="CDD" id="cd02163">
    <property type="entry name" value="PPAT"/>
    <property type="match status" value="1"/>
</dbReference>
<evidence type="ECO:0000259" key="11">
    <source>
        <dbReference type="Pfam" id="PF01467"/>
    </source>
</evidence>
<name>B2KYN8_AERHY</name>
<comment type="similarity">
    <text evidence="9">Belongs to the bacterial CoaD family.</text>
</comment>
<feature type="site" description="Transition state stabilizer" evidence="9">
    <location>
        <position position="73"/>
    </location>
</feature>
<feature type="binding site" evidence="9">
    <location>
        <position position="129"/>
    </location>
    <ligand>
        <name>substrate</name>
    </ligand>
</feature>
<keyword evidence="3 9" id="KW-0548">Nucleotidyltransferase</keyword>
<comment type="catalytic activity">
    <reaction evidence="8 9">
        <text>(R)-4'-phosphopantetheine + ATP + H(+) = 3'-dephospho-CoA + diphosphate</text>
        <dbReference type="Rhea" id="RHEA:19801"/>
        <dbReference type="ChEBI" id="CHEBI:15378"/>
        <dbReference type="ChEBI" id="CHEBI:30616"/>
        <dbReference type="ChEBI" id="CHEBI:33019"/>
        <dbReference type="ChEBI" id="CHEBI:57328"/>
        <dbReference type="ChEBI" id="CHEBI:61723"/>
        <dbReference type="EC" id="2.7.7.3"/>
    </reaction>
</comment>
<evidence type="ECO:0000256" key="10">
    <source>
        <dbReference type="SAM" id="MobiDB-lite"/>
    </source>
</evidence>
<evidence type="ECO:0000256" key="8">
    <source>
        <dbReference type="ARBA" id="ARBA00029346"/>
    </source>
</evidence>
<keyword evidence="2 9" id="KW-0808">Transferase</keyword>
<dbReference type="NCBIfam" id="TIGR01510">
    <property type="entry name" value="coaD_prev_kdtB"/>
    <property type="match status" value="1"/>
</dbReference>
<evidence type="ECO:0000256" key="4">
    <source>
        <dbReference type="ARBA" id="ARBA00022741"/>
    </source>
</evidence>
<dbReference type="NCBIfam" id="TIGR00125">
    <property type="entry name" value="cyt_tran_rel"/>
    <property type="match status" value="1"/>
</dbReference>
<dbReference type="SUPFAM" id="SSF52374">
    <property type="entry name" value="Nucleotidylyl transferase"/>
    <property type="match status" value="1"/>
</dbReference>
<keyword evidence="4 9" id="KW-0547">Nucleotide-binding</keyword>
<dbReference type="UniPathway" id="UPA00241">
    <property type="reaction ID" value="UER00355"/>
</dbReference>
<evidence type="ECO:0000256" key="7">
    <source>
        <dbReference type="ARBA" id="ARBA00022993"/>
    </source>
</evidence>
<feature type="binding site" evidence="9">
    <location>
        <position position="65"/>
    </location>
    <ligand>
        <name>substrate</name>
    </ligand>
</feature>
<dbReference type="GO" id="GO:0004595">
    <property type="term" value="F:pantetheine-phosphate adenylyltransferase activity"/>
    <property type="evidence" value="ECO:0007669"/>
    <property type="project" value="UniProtKB-UniRule"/>
</dbReference>
<dbReference type="EMBL" id="EU296247">
    <property type="protein sequence ID" value="ACA14484.1"/>
    <property type="molecule type" value="Genomic_DNA"/>
</dbReference>
<reference evidence="12" key="1">
    <citation type="journal article" date="2008" name="J. Bacteriol.">
        <title>Molecular analysis of three Aeromonas hydrophila AH-3 (serotype O34) lipopolysaccharide core biosynthesis gene clusters.</title>
        <authorList>
            <person name="Jimenez N."/>
            <person name="Canals R."/>
            <person name="Lacasta A."/>
            <person name="Kondakova A.N."/>
            <person name="Lindner B."/>
            <person name="Knirel Y.A."/>
            <person name="Merino S."/>
            <person name="Regue M."/>
            <person name="Tomas J.M."/>
        </authorList>
    </citation>
    <scope>NUCLEOTIDE SEQUENCE</scope>
    <source>
        <strain evidence="12">AH-3</strain>
    </source>
</reference>
<feature type="binding site" evidence="9">
    <location>
        <position position="97"/>
    </location>
    <ligand>
        <name>substrate</name>
    </ligand>
</feature>
<feature type="binding site" evidence="9">
    <location>
        <position position="73"/>
    </location>
    <ligand>
        <name>ATP</name>
        <dbReference type="ChEBI" id="CHEBI:30616"/>
    </ligand>
</feature>
<evidence type="ECO:0000256" key="1">
    <source>
        <dbReference type="ARBA" id="ARBA00022490"/>
    </source>
</evidence>
<gene>
    <name evidence="9 12" type="primary">coaD</name>
</gene>